<dbReference type="Proteomes" id="UP001151760">
    <property type="component" value="Unassembled WGS sequence"/>
</dbReference>
<evidence type="ECO:0000313" key="1">
    <source>
        <dbReference type="EMBL" id="GJS66777.1"/>
    </source>
</evidence>
<protein>
    <submittedName>
        <fullName evidence="1">Retrotransposable element Tf2</fullName>
    </submittedName>
</protein>
<organism evidence="1 2">
    <name type="scientific">Tanacetum coccineum</name>
    <dbReference type="NCBI Taxonomy" id="301880"/>
    <lineage>
        <taxon>Eukaryota</taxon>
        <taxon>Viridiplantae</taxon>
        <taxon>Streptophyta</taxon>
        <taxon>Embryophyta</taxon>
        <taxon>Tracheophyta</taxon>
        <taxon>Spermatophyta</taxon>
        <taxon>Magnoliopsida</taxon>
        <taxon>eudicotyledons</taxon>
        <taxon>Gunneridae</taxon>
        <taxon>Pentapetalae</taxon>
        <taxon>asterids</taxon>
        <taxon>campanulids</taxon>
        <taxon>Asterales</taxon>
        <taxon>Asteraceae</taxon>
        <taxon>Asteroideae</taxon>
        <taxon>Anthemideae</taxon>
        <taxon>Anthemidinae</taxon>
        <taxon>Tanacetum</taxon>
    </lineage>
</organism>
<evidence type="ECO:0000313" key="2">
    <source>
        <dbReference type="Proteomes" id="UP001151760"/>
    </source>
</evidence>
<gene>
    <name evidence="1" type="ORF">Tco_0681341</name>
</gene>
<name>A0ABQ4XPQ9_9ASTR</name>
<proteinExistence type="predicted"/>
<reference evidence="1" key="2">
    <citation type="submission" date="2022-01" db="EMBL/GenBank/DDBJ databases">
        <authorList>
            <person name="Yamashiro T."/>
            <person name="Shiraishi A."/>
            <person name="Satake H."/>
            <person name="Nakayama K."/>
        </authorList>
    </citation>
    <scope>NUCLEOTIDE SEQUENCE</scope>
</reference>
<reference evidence="1" key="1">
    <citation type="journal article" date="2022" name="Int. J. Mol. Sci.">
        <title>Draft Genome of Tanacetum Coccineum: Genomic Comparison of Closely Related Tanacetum-Family Plants.</title>
        <authorList>
            <person name="Yamashiro T."/>
            <person name="Shiraishi A."/>
            <person name="Nakayama K."/>
            <person name="Satake H."/>
        </authorList>
    </citation>
    <scope>NUCLEOTIDE SEQUENCE</scope>
</reference>
<comment type="caution">
    <text evidence="1">The sequence shown here is derived from an EMBL/GenBank/DDBJ whole genome shotgun (WGS) entry which is preliminary data.</text>
</comment>
<accession>A0ABQ4XPQ9</accession>
<dbReference type="EMBL" id="BQNB010009673">
    <property type="protein sequence ID" value="GJS66777.1"/>
    <property type="molecule type" value="Genomic_DNA"/>
</dbReference>
<sequence length="213" mass="24498">MFMMRVYPKTCISLMNEEINKTENVVKPELLTVVEEFDDDFALLTELPPKRDHDHKIPLVGGNSTNRSIEWDTICDFEESLSDLPSVKDAKKHYNWSNGQLLRKNKLVVGKDDQLRLELLAYFHGSSVGGHSSVKVTTHKYTPDLATYPDLLQRLPILNRIQESISMNFIKGLPKSQGHNVILVVMDKLTKTLEAREKVVEYRLMQQADKRMD</sequence>
<keyword evidence="2" id="KW-1185">Reference proteome</keyword>